<accession>A2C5N4</accession>
<name>A2C5N4_PROM3</name>
<evidence type="ECO:0000256" key="1">
    <source>
        <dbReference type="ARBA" id="ARBA00022741"/>
    </source>
</evidence>
<dbReference type="PANTHER" id="PTHR45766">
    <property type="entry name" value="DNA ANNEALING HELICASE AND ENDONUCLEASE ZRANB3 FAMILY MEMBER"/>
    <property type="match status" value="1"/>
</dbReference>
<dbReference type="InterPro" id="IPR027417">
    <property type="entry name" value="P-loop_NTPase"/>
</dbReference>
<dbReference type="SUPFAM" id="SSF52540">
    <property type="entry name" value="P-loop containing nucleoside triphosphate hydrolases"/>
    <property type="match status" value="2"/>
</dbReference>
<evidence type="ECO:0000256" key="4">
    <source>
        <dbReference type="ARBA" id="ARBA00022840"/>
    </source>
</evidence>
<dbReference type="PANTHER" id="PTHR45766:SF3">
    <property type="entry name" value="DNA ANNEALING HELICASE AND ENDONUCLEASE ZRANB3"/>
    <property type="match status" value="1"/>
</dbReference>
<dbReference type="SMART" id="SM00487">
    <property type="entry name" value="DEXDc"/>
    <property type="match status" value="1"/>
</dbReference>
<dbReference type="Gene3D" id="3.40.50.10810">
    <property type="entry name" value="Tandem AAA-ATPase domain"/>
    <property type="match status" value="2"/>
</dbReference>
<keyword evidence="1" id="KW-0547">Nucleotide-binding</keyword>
<dbReference type="GO" id="GO:0004386">
    <property type="term" value="F:helicase activity"/>
    <property type="evidence" value="ECO:0007669"/>
    <property type="project" value="UniProtKB-KW"/>
</dbReference>
<dbReference type="STRING" id="59922.P9303_00371"/>
<dbReference type="Pfam" id="PF00176">
    <property type="entry name" value="SNF2-rel_dom"/>
    <property type="match status" value="2"/>
</dbReference>
<dbReference type="AlphaFoldDB" id="A2C5N4"/>
<dbReference type="GO" id="GO:0006281">
    <property type="term" value="P:DNA repair"/>
    <property type="evidence" value="ECO:0007669"/>
    <property type="project" value="TreeGrafter"/>
</dbReference>
<dbReference type="SMART" id="SM00490">
    <property type="entry name" value="HELICc"/>
    <property type="match status" value="1"/>
</dbReference>
<evidence type="ECO:0000256" key="2">
    <source>
        <dbReference type="ARBA" id="ARBA00022801"/>
    </source>
</evidence>
<dbReference type="GO" id="GO:0005524">
    <property type="term" value="F:ATP binding"/>
    <property type="evidence" value="ECO:0007669"/>
    <property type="project" value="UniProtKB-KW"/>
</dbReference>
<protein>
    <submittedName>
        <fullName evidence="6">Superfamily II DNA/RNA helicases, SNF2 family protein</fullName>
    </submittedName>
</protein>
<sequence>MKLTPKSSSSCYLGLTAAGLVKVAFPFDAVTQAQLRKVRPRGIWRGTRQGWEFPLVAAQHLQRQFGTRFLVQDDLAQWLSWFEQPLPPMPPHRDLVSYADLEVVLKDGRRPLPHQCSGARWLLARRGAVLADEMGLGKTLTSLLAARAMVRCADVRVMVVAPVGLHDHWRIEAASLDLPVCIHSWARLPRELPAAGTLLLVDEAHFGQSIKSRRTQALLRLARHPRLRAIWLLTGTPMKNGRPDQLYPLLAAIDHPLARDQRKFEERFCQGHWRDQGGQRRWYSRGASDLDALGKLTRPLVLHRRKQTLLSLPPKRRQEHRVVLTEPESRGFDHRLALVTDNYRHRVQQGLVRSDAESLAVLTALRQIAAEFKLPAVETVVAALLAEGQAVVLFSSFVGPLLLLQQRLGGELLTGRQRPGQRQEAVNRFQSGLSSLLLATYAVGGLGYTLHRARHVVLLERHWTPGDVDQAEDRCHRLGMDGGLTSHWFQLGFADQLVDALIASKAERIEVLLGSRRVGLKRQPLPVMLRCCMQESLRTVSS</sequence>
<feature type="domain" description="Helicase C-terminal" evidence="5">
    <location>
        <begin position="376"/>
        <end position="533"/>
    </location>
</feature>
<dbReference type="RefSeq" id="WP_011824727.1">
    <property type="nucleotide sequence ID" value="NC_008820.1"/>
</dbReference>
<dbReference type="InterPro" id="IPR049730">
    <property type="entry name" value="SNF2/RAD54-like_C"/>
</dbReference>
<proteinExistence type="predicted"/>
<dbReference type="PROSITE" id="PS51194">
    <property type="entry name" value="HELICASE_CTER"/>
    <property type="match status" value="1"/>
</dbReference>
<dbReference type="InterPro" id="IPR001650">
    <property type="entry name" value="Helicase_C-like"/>
</dbReference>
<reference evidence="6 7" key="1">
    <citation type="journal article" date="2007" name="PLoS Genet.">
        <title>Patterns and implications of gene gain and loss in the evolution of Prochlorococcus.</title>
        <authorList>
            <person name="Kettler G.C."/>
            <person name="Martiny A.C."/>
            <person name="Huang K."/>
            <person name="Zucker J."/>
            <person name="Coleman M.L."/>
            <person name="Rodrigue S."/>
            <person name="Chen F."/>
            <person name="Lapidus A."/>
            <person name="Ferriera S."/>
            <person name="Johnson J."/>
            <person name="Steglich C."/>
            <person name="Church G.M."/>
            <person name="Richardson P."/>
            <person name="Chisholm S.W."/>
        </authorList>
    </citation>
    <scope>NUCLEOTIDE SEQUENCE [LARGE SCALE GENOMIC DNA]</scope>
    <source>
        <strain evidence="6 7">MIT 9303</strain>
    </source>
</reference>
<dbReference type="Gene3D" id="3.40.50.300">
    <property type="entry name" value="P-loop containing nucleotide triphosphate hydrolases"/>
    <property type="match status" value="1"/>
</dbReference>
<evidence type="ECO:0000259" key="5">
    <source>
        <dbReference type="PROSITE" id="PS51194"/>
    </source>
</evidence>
<dbReference type="GO" id="GO:0004520">
    <property type="term" value="F:DNA endonuclease activity"/>
    <property type="evidence" value="ECO:0007669"/>
    <property type="project" value="TreeGrafter"/>
</dbReference>
<dbReference type="EMBL" id="CP000554">
    <property type="protein sequence ID" value="ABM76794.1"/>
    <property type="molecule type" value="Genomic_DNA"/>
</dbReference>
<dbReference type="InterPro" id="IPR014001">
    <property type="entry name" value="Helicase_ATP-bd"/>
</dbReference>
<organism evidence="6 7">
    <name type="scientific">Prochlorococcus marinus (strain MIT 9303)</name>
    <dbReference type="NCBI Taxonomy" id="59922"/>
    <lineage>
        <taxon>Bacteria</taxon>
        <taxon>Bacillati</taxon>
        <taxon>Cyanobacteriota</taxon>
        <taxon>Cyanophyceae</taxon>
        <taxon>Synechococcales</taxon>
        <taxon>Prochlorococcaceae</taxon>
        <taxon>Prochlorococcus</taxon>
    </lineage>
</organism>
<evidence type="ECO:0000256" key="3">
    <source>
        <dbReference type="ARBA" id="ARBA00022806"/>
    </source>
</evidence>
<keyword evidence="2" id="KW-0378">Hydrolase</keyword>
<dbReference type="InterPro" id="IPR000330">
    <property type="entry name" value="SNF2_N"/>
</dbReference>
<dbReference type="CDD" id="cd18793">
    <property type="entry name" value="SF2_C_SNF"/>
    <property type="match status" value="1"/>
</dbReference>
<dbReference type="GO" id="GO:0031297">
    <property type="term" value="P:replication fork processing"/>
    <property type="evidence" value="ECO:0007669"/>
    <property type="project" value="TreeGrafter"/>
</dbReference>
<dbReference type="InterPro" id="IPR038718">
    <property type="entry name" value="SNF2-like_sf"/>
</dbReference>
<dbReference type="Proteomes" id="UP000002274">
    <property type="component" value="Chromosome"/>
</dbReference>
<dbReference type="HOGENOM" id="CLU_000315_33_3_3"/>
<evidence type="ECO:0000313" key="7">
    <source>
        <dbReference type="Proteomes" id="UP000002274"/>
    </source>
</evidence>
<dbReference type="GO" id="GO:0016787">
    <property type="term" value="F:hydrolase activity"/>
    <property type="evidence" value="ECO:0007669"/>
    <property type="project" value="UniProtKB-KW"/>
</dbReference>
<keyword evidence="3 6" id="KW-0347">Helicase</keyword>
<evidence type="ECO:0000313" key="6">
    <source>
        <dbReference type="EMBL" id="ABM76794.1"/>
    </source>
</evidence>
<dbReference type="Pfam" id="PF00271">
    <property type="entry name" value="Helicase_C"/>
    <property type="match status" value="1"/>
</dbReference>
<dbReference type="KEGG" id="pmf:P9303_00371"/>
<keyword evidence="4" id="KW-0067">ATP-binding</keyword>
<gene>
    <name evidence="6" type="ordered locus">P9303_00371</name>
</gene>